<dbReference type="EMBL" id="ML143456">
    <property type="protein sequence ID" value="TBU25694.1"/>
    <property type="molecule type" value="Genomic_DNA"/>
</dbReference>
<evidence type="ECO:0000313" key="1">
    <source>
        <dbReference type="EMBL" id="TBU25694.1"/>
    </source>
</evidence>
<protein>
    <submittedName>
        <fullName evidence="1">Uncharacterized protein</fullName>
    </submittedName>
</protein>
<sequence length="59" mass="6639">MSLPPFERPSAPGRRLRTQRCSFSRLSIFHWSPERGSPRMGVVADVSVPARGRRRTSAS</sequence>
<organism evidence="1">
    <name type="scientific">Dichomitus squalens</name>
    <dbReference type="NCBI Taxonomy" id="114155"/>
    <lineage>
        <taxon>Eukaryota</taxon>
        <taxon>Fungi</taxon>
        <taxon>Dikarya</taxon>
        <taxon>Basidiomycota</taxon>
        <taxon>Agaricomycotina</taxon>
        <taxon>Agaricomycetes</taxon>
        <taxon>Polyporales</taxon>
        <taxon>Polyporaceae</taxon>
        <taxon>Dichomitus</taxon>
    </lineage>
</organism>
<name>A0A4Q9MEC4_9APHY</name>
<gene>
    <name evidence="1" type="ORF">BD311DRAFT_763945</name>
</gene>
<dbReference type="AlphaFoldDB" id="A0A4Q9MEC4"/>
<accession>A0A4Q9MEC4</accession>
<proteinExistence type="predicted"/>
<dbReference type="Proteomes" id="UP000292957">
    <property type="component" value="Unassembled WGS sequence"/>
</dbReference>
<reference evidence="1" key="1">
    <citation type="submission" date="2019-01" db="EMBL/GenBank/DDBJ databases">
        <title>Draft genome sequences of three monokaryotic isolates of the white-rot basidiomycete fungus Dichomitus squalens.</title>
        <authorList>
            <consortium name="DOE Joint Genome Institute"/>
            <person name="Lopez S.C."/>
            <person name="Andreopoulos B."/>
            <person name="Pangilinan J."/>
            <person name="Lipzen A."/>
            <person name="Riley R."/>
            <person name="Ahrendt S."/>
            <person name="Ng V."/>
            <person name="Barry K."/>
            <person name="Daum C."/>
            <person name="Grigoriev I.V."/>
            <person name="Hilden K.S."/>
            <person name="Makela M.R."/>
            <person name="de Vries R.P."/>
        </authorList>
    </citation>
    <scope>NUCLEOTIDE SEQUENCE [LARGE SCALE GENOMIC DNA]</scope>
    <source>
        <strain evidence="1">OM18370.1</strain>
    </source>
</reference>